<evidence type="ECO:0000256" key="4">
    <source>
        <dbReference type="ARBA" id="ARBA00022728"/>
    </source>
</evidence>
<gene>
    <name evidence="8" type="ORF">AMTR_s00002p00205670</name>
</gene>
<keyword evidence="3" id="KW-0507">mRNA processing</keyword>
<evidence type="ECO:0000259" key="7">
    <source>
        <dbReference type="Pfam" id="PF08312"/>
    </source>
</evidence>
<dbReference type="eggNOG" id="KOG1869">
    <property type="taxonomic scope" value="Eukaryota"/>
</dbReference>
<dbReference type="HOGENOM" id="CLU_067891_4_0_1"/>
<dbReference type="CDD" id="cd21372">
    <property type="entry name" value="cwf21_CWC21-like"/>
    <property type="match status" value="1"/>
</dbReference>
<dbReference type="PANTHER" id="PTHR36562">
    <property type="entry name" value="SERINE/ARGININE REPETITIVE MATRIX 2"/>
    <property type="match status" value="1"/>
</dbReference>
<evidence type="ECO:0000256" key="6">
    <source>
        <dbReference type="ARBA" id="ARBA00023242"/>
    </source>
</evidence>
<evidence type="ECO:0000256" key="5">
    <source>
        <dbReference type="ARBA" id="ARBA00023187"/>
    </source>
</evidence>
<dbReference type="Gramene" id="ERN01126">
    <property type="protein sequence ID" value="ERN01126"/>
    <property type="gene ID" value="AMTR_s00002p00205670"/>
</dbReference>
<protein>
    <recommendedName>
        <fullName evidence="7">CWF21 domain-containing protein</fullName>
    </recommendedName>
</protein>
<dbReference type="GO" id="GO:0006397">
    <property type="term" value="P:mRNA processing"/>
    <property type="evidence" value="ECO:0007669"/>
    <property type="project" value="UniProtKB-KW"/>
</dbReference>
<keyword evidence="6" id="KW-0539">Nucleus</keyword>
<evidence type="ECO:0000313" key="9">
    <source>
        <dbReference type="Proteomes" id="UP000017836"/>
    </source>
</evidence>
<dbReference type="STRING" id="13333.W1P0P5"/>
<dbReference type="GO" id="GO:0008380">
    <property type="term" value="P:RNA splicing"/>
    <property type="evidence" value="ECO:0007669"/>
    <property type="project" value="UniProtKB-KW"/>
</dbReference>
<evidence type="ECO:0000256" key="2">
    <source>
        <dbReference type="ARBA" id="ARBA00005954"/>
    </source>
</evidence>
<keyword evidence="5" id="KW-0508">mRNA splicing</keyword>
<comment type="subcellular location">
    <subcellularLocation>
        <location evidence="1">Nucleus</location>
    </subcellularLocation>
</comment>
<comment type="similarity">
    <text evidence="2">Belongs to the CWC21 family.</text>
</comment>
<dbReference type="OMA" id="MEHETHQ"/>
<dbReference type="Pfam" id="PF08312">
    <property type="entry name" value="cwf21"/>
    <property type="match status" value="1"/>
</dbReference>
<dbReference type="InterPro" id="IPR051372">
    <property type="entry name" value="CWC21"/>
</dbReference>
<dbReference type="AlphaFoldDB" id="W1P0P5"/>
<organism evidence="8 9">
    <name type="scientific">Amborella trichopoda</name>
    <dbReference type="NCBI Taxonomy" id="13333"/>
    <lineage>
        <taxon>Eukaryota</taxon>
        <taxon>Viridiplantae</taxon>
        <taxon>Streptophyta</taxon>
        <taxon>Embryophyta</taxon>
        <taxon>Tracheophyta</taxon>
        <taxon>Spermatophyta</taxon>
        <taxon>Magnoliopsida</taxon>
        <taxon>Amborellales</taxon>
        <taxon>Amborellaceae</taxon>
        <taxon>Amborella</taxon>
    </lineage>
</organism>
<dbReference type="InterPro" id="IPR013170">
    <property type="entry name" value="mRNA_splic_Cwf21_dom"/>
</dbReference>
<name>W1P0P5_AMBTC</name>
<proteinExistence type="inferred from homology"/>
<dbReference type="GO" id="GO:0005681">
    <property type="term" value="C:spliceosomal complex"/>
    <property type="evidence" value="ECO:0007669"/>
    <property type="project" value="UniProtKB-KW"/>
</dbReference>
<dbReference type="EMBL" id="KI394767">
    <property type="protein sequence ID" value="ERN01126.1"/>
    <property type="molecule type" value="Genomic_DNA"/>
</dbReference>
<dbReference type="PANTHER" id="PTHR36562:SF5">
    <property type="entry name" value="SERINE_ARGININE REPETITIVE MATRIX 2"/>
    <property type="match status" value="1"/>
</dbReference>
<dbReference type="Proteomes" id="UP000017836">
    <property type="component" value="Unassembled WGS sequence"/>
</dbReference>
<accession>W1P0P5</accession>
<keyword evidence="4" id="KW-0747">Spliceosome</keyword>
<evidence type="ECO:0000256" key="1">
    <source>
        <dbReference type="ARBA" id="ARBA00004123"/>
    </source>
</evidence>
<keyword evidence="9" id="KW-1185">Reference proteome</keyword>
<sequence length="112" mass="12586">MYNGMGLQTPRGSGTNGYIQRNTFFVKPKSARVETNEFRSDQGIGGVNKANKEILGHDKKRQIQLKLVLLEETLADQGYAEDEILDELHEAKKRFEAESEEVEDGGINTTNK</sequence>
<evidence type="ECO:0000256" key="3">
    <source>
        <dbReference type="ARBA" id="ARBA00022664"/>
    </source>
</evidence>
<feature type="domain" description="CWF21" evidence="7">
    <location>
        <begin position="56"/>
        <end position="98"/>
    </location>
</feature>
<evidence type="ECO:0000313" key="8">
    <source>
        <dbReference type="EMBL" id="ERN01126.1"/>
    </source>
</evidence>
<reference evidence="9" key="1">
    <citation type="journal article" date="2013" name="Science">
        <title>The Amborella genome and the evolution of flowering plants.</title>
        <authorList>
            <consortium name="Amborella Genome Project"/>
        </authorList>
    </citation>
    <scope>NUCLEOTIDE SEQUENCE [LARGE SCALE GENOMIC DNA]</scope>
</reference>